<dbReference type="EMBL" id="SUVG01000004">
    <property type="protein sequence ID" value="MBE6421193.1"/>
    <property type="molecule type" value="Genomic_DNA"/>
</dbReference>
<dbReference type="SUPFAM" id="SSF52540">
    <property type="entry name" value="P-loop containing nucleoside triphosphate hydrolases"/>
    <property type="match status" value="1"/>
</dbReference>
<dbReference type="SUPFAM" id="SSF160246">
    <property type="entry name" value="EspE N-terminal domain-like"/>
    <property type="match status" value="1"/>
</dbReference>
<sequence length="579" mass="64093">MAKQLTEILMESGILDAEQVKRVQLFSKQNNVTVAEAIVKFGFATEEQVTAALSKHFAVPYASRENGILVPEKEQNLQEIIPEKFARENMVIPLFVEEDELAVAVLDPTNVFLLENIKMMSGKQVQPFLASKSQMLNVLDAFYSNKNLLEEVMNEAAKGEAAGSAEGTDDDVDVSGYLDLDKINANSSPYVKQVNAILRQAIAEHTSDIHLEMFDERVSLRFRIDGSLYERSAPAKESVNAIISRIKILSKLDIAEKRLPQDGSFTIRYQNRSIEVRVSVCPAVYGEKLVLRVLDRGTGNMTVDKLGFEPEQKKAFLEASNLPHGLIFLTGPTGSGKSTTLNAVLTTIKSPELNFMTLEDPVEYKLDGISQVQVKANIGLTFAAGLRSFLRQDPDVILVGEVRDNETAEACLKAALTGHLVLSTLHTNEALGAIPRLIDMGMEPFLLASSLALVAAQRLVRMLCPYCKVPHIPDPATLARIIKEGHLNPRDQNSWTFFKSVGCPRCFGTGFSGRRAIYEVYRMSEEMRNIIYKTQDLVALKQAAVRSGALNLRANGWRKVIRGQTTIDEILSITTSDDE</sequence>
<evidence type="ECO:0000256" key="2">
    <source>
        <dbReference type="ARBA" id="ARBA00022741"/>
    </source>
</evidence>
<dbReference type="Gene3D" id="3.40.50.300">
    <property type="entry name" value="P-loop containing nucleotide triphosphate hydrolases"/>
    <property type="match status" value="1"/>
</dbReference>
<dbReference type="Proteomes" id="UP000725649">
    <property type="component" value="Unassembled WGS sequence"/>
</dbReference>
<evidence type="ECO:0000256" key="1">
    <source>
        <dbReference type="ARBA" id="ARBA00006611"/>
    </source>
</evidence>
<dbReference type="PANTHER" id="PTHR30258">
    <property type="entry name" value="TYPE II SECRETION SYSTEM PROTEIN GSPE-RELATED"/>
    <property type="match status" value="1"/>
</dbReference>
<dbReference type="InterPro" id="IPR001482">
    <property type="entry name" value="T2SS/T4SS_dom"/>
</dbReference>
<protein>
    <submittedName>
        <fullName evidence="5">Type II secretion system protein GspE</fullName>
    </submittedName>
</protein>
<reference evidence="5" key="1">
    <citation type="submission" date="2019-04" db="EMBL/GenBank/DDBJ databases">
        <title>Evolution of Biomass-Degrading Anaerobic Consortia Revealed by Metagenomics.</title>
        <authorList>
            <person name="Peng X."/>
        </authorList>
    </citation>
    <scope>NUCLEOTIDE SEQUENCE</scope>
    <source>
        <strain evidence="5">SIG66</strain>
    </source>
</reference>
<dbReference type="GO" id="GO:0005524">
    <property type="term" value="F:ATP binding"/>
    <property type="evidence" value="ECO:0007669"/>
    <property type="project" value="UniProtKB-KW"/>
</dbReference>
<dbReference type="Gene3D" id="3.30.450.90">
    <property type="match status" value="1"/>
</dbReference>
<dbReference type="FunFam" id="3.40.50.300:FF:000398">
    <property type="entry name" value="Type IV pilus assembly ATPase PilB"/>
    <property type="match status" value="1"/>
</dbReference>
<dbReference type="GO" id="GO:0016887">
    <property type="term" value="F:ATP hydrolysis activity"/>
    <property type="evidence" value="ECO:0007669"/>
    <property type="project" value="TreeGrafter"/>
</dbReference>
<organism evidence="5 6">
    <name type="scientific">Candidatus Avelusimicrobium gallicola</name>
    <dbReference type="NCBI Taxonomy" id="2562704"/>
    <lineage>
        <taxon>Bacteria</taxon>
        <taxon>Pseudomonadati</taxon>
        <taxon>Elusimicrobiota</taxon>
        <taxon>Elusimicrobia</taxon>
        <taxon>Elusimicrobiales</taxon>
        <taxon>Elusimicrobiaceae</taxon>
        <taxon>Candidatus Avelusimicrobium</taxon>
    </lineage>
</organism>
<dbReference type="InterPro" id="IPR027417">
    <property type="entry name" value="P-loop_NTPase"/>
</dbReference>
<name>A0A928DNS4_9BACT</name>
<dbReference type="InterPro" id="IPR007831">
    <property type="entry name" value="T2SS_GspE_N"/>
</dbReference>
<gene>
    <name evidence="5" type="ORF">E7027_03555</name>
</gene>
<dbReference type="PANTHER" id="PTHR30258:SF1">
    <property type="entry name" value="PROTEIN TRANSPORT PROTEIN HOFB HOMOLOG"/>
    <property type="match status" value="1"/>
</dbReference>
<keyword evidence="3" id="KW-0067">ATP-binding</keyword>
<dbReference type="AlphaFoldDB" id="A0A928DNS4"/>
<dbReference type="Pfam" id="PF00437">
    <property type="entry name" value="T2SSE"/>
    <property type="match status" value="1"/>
</dbReference>
<evidence type="ECO:0000313" key="5">
    <source>
        <dbReference type="EMBL" id="MBE6421193.1"/>
    </source>
</evidence>
<dbReference type="InterPro" id="IPR037257">
    <property type="entry name" value="T2SS_E_N_sf"/>
</dbReference>
<keyword evidence="2" id="KW-0547">Nucleotide-binding</keyword>
<comment type="caution">
    <text evidence="5">The sequence shown here is derived from an EMBL/GenBank/DDBJ whole genome shotgun (WGS) entry which is preliminary data.</text>
</comment>
<evidence type="ECO:0000313" key="6">
    <source>
        <dbReference type="Proteomes" id="UP000725649"/>
    </source>
</evidence>
<dbReference type="PROSITE" id="PS00662">
    <property type="entry name" value="T2SP_E"/>
    <property type="match status" value="1"/>
</dbReference>
<dbReference type="GO" id="GO:0005886">
    <property type="term" value="C:plasma membrane"/>
    <property type="evidence" value="ECO:0007669"/>
    <property type="project" value="TreeGrafter"/>
</dbReference>
<comment type="similarity">
    <text evidence="1">Belongs to the GSP E family.</text>
</comment>
<dbReference type="CDD" id="cd01129">
    <property type="entry name" value="PulE-GspE-like"/>
    <property type="match status" value="1"/>
</dbReference>
<evidence type="ECO:0000259" key="4">
    <source>
        <dbReference type="PROSITE" id="PS00662"/>
    </source>
</evidence>
<feature type="domain" description="Bacterial type II secretion system protein E" evidence="4">
    <location>
        <begin position="390"/>
        <end position="404"/>
    </location>
</feature>
<dbReference type="Pfam" id="PF05157">
    <property type="entry name" value="MshEN"/>
    <property type="match status" value="1"/>
</dbReference>
<accession>A0A928DNS4</accession>
<proteinExistence type="inferred from homology"/>
<dbReference type="Gene3D" id="3.30.300.160">
    <property type="entry name" value="Type II secretion system, protein E, N-terminal domain"/>
    <property type="match status" value="1"/>
</dbReference>
<evidence type="ECO:0000256" key="3">
    <source>
        <dbReference type="ARBA" id="ARBA00022840"/>
    </source>
</evidence>